<dbReference type="EMBL" id="JARQGV010000004">
    <property type="protein sequence ID" value="MDT2252615.1"/>
    <property type="molecule type" value="Genomic_DNA"/>
</dbReference>
<evidence type="ECO:0000313" key="1">
    <source>
        <dbReference type="EMBL" id="MDT2252615.1"/>
    </source>
</evidence>
<evidence type="ECO:0008006" key="3">
    <source>
        <dbReference type="Google" id="ProtNLM"/>
    </source>
</evidence>
<dbReference type="Proteomes" id="UP001259239">
    <property type="component" value="Unassembled WGS sequence"/>
</dbReference>
<gene>
    <name evidence="1" type="ORF">P7H09_15465</name>
</gene>
<reference evidence="1" key="1">
    <citation type="journal article" date="2023" name="J. Vet. Diagn. Invest.">
        <title>Oxytetracycline-resistant Paenibacillus larvae identified in commercial beekeeping operations in Saskatchewan using pooled honey sampling.</title>
        <authorList>
            <person name="Obshta O."/>
            <person name="Zabrodski M.W."/>
            <person name="Soomro T."/>
            <person name="Wilson G."/>
            <person name="Masood F."/>
            <person name="Thebeau J."/>
            <person name="Silva M.C.B."/>
            <person name="Biganski S."/>
            <person name="Kozii I.V."/>
            <person name="Koziy R.V."/>
            <person name="Raza M.F."/>
            <person name="Jose M.S."/>
            <person name="Simko E."/>
            <person name="Wood S.C."/>
        </authorList>
    </citation>
    <scope>NUCLEOTIDE SEQUENCE</scope>
    <source>
        <strain evidence="1">PL001</strain>
    </source>
</reference>
<evidence type="ECO:0000313" key="2">
    <source>
        <dbReference type="Proteomes" id="UP001259239"/>
    </source>
</evidence>
<dbReference type="RefSeq" id="WP_051428089.1">
    <property type="nucleotide sequence ID" value="NZ_CBCRXL010000081.1"/>
</dbReference>
<proteinExistence type="predicted"/>
<organism evidence="1 2">
    <name type="scientific">Paenibacillus larvae</name>
    <dbReference type="NCBI Taxonomy" id="1464"/>
    <lineage>
        <taxon>Bacteria</taxon>
        <taxon>Bacillati</taxon>
        <taxon>Bacillota</taxon>
        <taxon>Bacilli</taxon>
        <taxon>Bacillales</taxon>
        <taxon>Paenibacillaceae</taxon>
        <taxon>Paenibacillus</taxon>
    </lineage>
</organism>
<accession>A0AAP5N4C6</accession>
<comment type="caution">
    <text evidence="1">The sequence shown here is derived from an EMBL/GenBank/DDBJ whole genome shotgun (WGS) entry which is preliminary data.</text>
</comment>
<name>A0AAP5N4C6_9BACL</name>
<dbReference type="AlphaFoldDB" id="A0AAP5N4C6"/>
<reference evidence="1" key="2">
    <citation type="submission" date="2023-03" db="EMBL/GenBank/DDBJ databases">
        <authorList>
            <person name="Obshta O."/>
            <person name="Zabrodski M.W."/>
            <person name="Soomro T."/>
            <person name="Wilson G."/>
            <person name="Masood F."/>
            <person name="Thebeau J."/>
            <person name="Bezerra Da Silva M.C."/>
            <person name="Raza F."/>
            <person name="Biganski S."/>
            <person name="Jose M."/>
            <person name="Camilli M."/>
            <person name="Kozii I.V."/>
            <person name="Kozii R.V."/>
            <person name="Simko E."/>
            <person name="Wood S.C."/>
        </authorList>
    </citation>
    <scope>NUCLEOTIDE SEQUENCE</scope>
    <source>
        <strain evidence="1">PL001</strain>
    </source>
</reference>
<sequence>MDSRISLRDELEKAIAETGCTLSQLQEMGGSHVGNLSASLRGKTLRPITIKQLNKLTEVLGLPEGYYYEYYLAECFYKDRVARPRMGTFLYRCAELGKTELIMKAIDMLAECSRYTELLFSVAENLYMNGLLEESILFYEEVIEEEKYIILIGWPSVTIEFLESLSELMLKKITKQ</sequence>
<protein>
    <recommendedName>
        <fullName evidence="3">HTH cro/C1-type domain-containing protein</fullName>
    </recommendedName>
</protein>